<dbReference type="RefSeq" id="WP_156275663.1">
    <property type="nucleotide sequence ID" value="NZ_CP046244.1"/>
</dbReference>
<accession>A0A6I5ZWA7</accession>
<reference evidence="5 6" key="1">
    <citation type="submission" date="2019-11" db="EMBL/GenBank/DDBJ databases">
        <title>Genome sequence of Moorella glycerini DSM11254.</title>
        <authorList>
            <person name="Poehlein A."/>
            <person name="Boeer T."/>
            <person name="Daniel R."/>
        </authorList>
    </citation>
    <scope>NUCLEOTIDE SEQUENCE [LARGE SCALE GENOMIC DNA]</scope>
    <source>
        <strain evidence="5 6">DSM 11254</strain>
    </source>
</reference>
<dbReference type="CDD" id="cd03110">
    <property type="entry name" value="SIMIBI_bact_arch"/>
    <property type="match status" value="1"/>
</dbReference>
<protein>
    <submittedName>
        <fullName evidence="5">NAD(P)H-quinone oxidoreductase subunit I, chloroplastic</fullName>
        <ecNumber evidence="5">1.6.5.11</ecNumber>
    </submittedName>
</protein>
<dbReference type="PANTHER" id="PTHR43534:SF1">
    <property type="entry name" value="4FE-4S CLUSTER CONTAINING PARA FAMILY ATPASE PROTEIN"/>
    <property type="match status" value="1"/>
</dbReference>
<dbReference type="PROSITE" id="PS00198">
    <property type="entry name" value="4FE4S_FER_1"/>
    <property type="match status" value="1"/>
</dbReference>
<evidence type="ECO:0000256" key="2">
    <source>
        <dbReference type="ARBA" id="ARBA00023004"/>
    </source>
</evidence>
<dbReference type="PANTHER" id="PTHR43534">
    <property type="entry name" value="MIND SUPERFAMILY P-LOOP ATPASE CONTAINING AN INSERTED FERREDOXIN DOMAIN"/>
    <property type="match status" value="1"/>
</dbReference>
<evidence type="ECO:0000259" key="4">
    <source>
        <dbReference type="PROSITE" id="PS51379"/>
    </source>
</evidence>
<feature type="domain" description="4Fe-4S ferredoxin-type" evidence="4">
    <location>
        <begin position="102"/>
        <end position="131"/>
    </location>
</feature>
<keyword evidence="3" id="KW-0411">Iron-sulfur</keyword>
<dbReference type="GO" id="GO:0046872">
    <property type="term" value="F:metal ion binding"/>
    <property type="evidence" value="ECO:0007669"/>
    <property type="project" value="UniProtKB-KW"/>
</dbReference>
<dbReference type="Gene3D" id="3.40.50.300">
    <property type="entry name" value="P-loop containing nucleotide triphosphate hydrolases"/>
    <property type="match status" value="1"/>
</dbReference>
<evidence type="ECO:0000313" key="5">
    <source>
        <dbReference type="EMBL" id="QGP93868.1"/>
    </source>
</evidence>
<dbReference type="InterPro" id="IPR017896">
    <property type="entry name" value="4Fe4S_Fe-S-bd"/>
</dbReference>
<feature type="domain" description="4Fe-4S ferredoxin-type" evidence="4">
    <location>
        <begin position="59"/>
        <end position="88"/>
    </location>
</feature>
<dbReference type="GO" id="GO:0016491">
    <property type="term" value="F:oxidoreductase activity"/>
    <property type="evidence" value="ECO:0007669"/>
    <property type="project" value="UniProtKB-KW"/>
</dbReference>
<dbReference type="GO" id="GO:0051536">
    <property type="term" value="F:iron-sulfur cluster binding"/>
    <property type="evidence" value="ECO:0007669"/>
    <property type="project" value="UniProtKB-KW"/>
</dbReference>
<dbReference type="SUPFAM" id="SSF52540">
    <property type="entry name" value="P-loop containing nucleoside triphosphate hydrolases"/>
    <property type="match status" value="1"/>
</dbReference>
<dbReference type="EMBL" id="CP046244">
    <property type="protein sequence ID" value="QGP93868.1"/>
    <property type="molecule type" value="Genomic_DNA"/>
</dbReference>
<proteinExistence type="predicted"/>
<keyword evidence="1" id="KW-0479">Metal-binding</keyword>
<evidence type="ECO:0000313" key="6">
    <source>
        <dbReference type="Proteomes" id="UP000425916"/>
    </source>
</evidence>
<dbReference type="Pfam" id="PF01656">
    <property type="entry name" value="CbiA"/>
    <property type="match status" value="1"/>
</dbReference>
<dbReference type="PROSITE" id="PS51379">
    <property type="entry name" value="4FE4S_FER_2"/>
    <property type="match status" value="2"/>
</dbReference>
<evidence type="ECO:0000256" key="3">
    <source>
        <dbReference type="ARBA" id="ARBA00023014"/>
    </source>
</evidence>
<name>A0A6I5ZWA7_9FIRM</name>
<dbReference type="EC" id="1.6.5.11" evidence="5"/>
<keyword evidence="2" id="KW-0408">Iron</keyword>
<dbReference type="SUPFAM" id="SSF54862">
    <property type="entry name" value="4Fe-4S ferredoxins"/>
    <property type="match status" value="1"/>
</dbReference>
<sequence>MQELLVISGKGGTGKTSIVAALAALAEDKVLADCDVDAADLHLLLRPEVESVNEFYGSSKAVIEAGRCTGCGRCIEVCRFGAITKAAPVAGGENSASGSRGSIVQVDSLSCEGCGVCTMMCPAGAITMKPNLAGYWYISETPYGPLVHAQLGLAEDNSGKLVTKVRQEARRLAEENKARLIITDGPPGIGCPVISSLTGVTLALVVTEPTVAGWHDLERVVKLAGHFKVPVTVCINKYDLAPEKSREIEAYCYDEGLTIAGKIPFDADVARALVNAVPLTACSRGAAANAVKAMWDSLLVRMEKIKMQ</sequence>
<organism evidence="5 6">
    <name type="scientific">Neomoorella glycerini</name>
    <dbReference type="NCBI Taxonomy" id="55779"/>
    <lineage>
        <taxon>Bacteria</taxon>
        <taxon>Bacillati</taxon>
        <taxon>Bacillota</taxon>
        <taxon>Clostridia</taxon>
        <taxon>Neomoorellales</taxon>
        <taxon>Neomoorellaceae</taxon>
        <taxon>Neomoorella</taxon>
    </lineage>
</organism>
<dbReference type="InterPro" id="IPR002586">
    <property type="entry name" value="CobQ/CobB/MinD/ParA_Nub-bd_dom"/>
</dbReference>
<dbReference type="Pfam" id="PF00037">
    <property type="entry name" value="Fer4"/>
    <property type="match status" value="2"/>
</dbReference>
<gene>
    <name evidence="5" type="primary">ndhI_2</name>
    <name evidence="5" type="ORF">MGLY_32910</name>
</gene>
<dbReference type="Proteomes" id="UP000425916">
    <property type="component" value="Chromosome"/>
</dbReference>
<dbReference type="OrthoDB" id="9778602at2"/>
<dbReference type="InterPro" id="IPR027417">
    <property type="entry name" value="P-loop_NTPase"/>
</dbReference>
<evidence type="ECO:0000256" key="1">
    <source>
        <dbReference type="ARBA" id="ARBA00022723"/>
    </source>
</evidence>
<keyword evidence="5" id="KW-0560">Oxidoreductase</keyword>
<dbReference type="Gene3D" id="3.30.70.20">
    <property type="match status" value="1"/>
</dbReference>
<dbReference type="InterPro" id="IPR017900">
    <property type="entry name" value="4Fe4S_Fe_S_CS"/>
</dbReference>
<keyword evidence="6" id="KW-1185">Reference proteome</keyword>
<dbReference type="AlphaFoldDB" id="A0A6I5ZWA7"/>